<gene>
    <name evidence="3" type="ORF">NOCA150095</name>
</gene>
<dbReference type="SUPFAM" id="SSF49478">
    <property type="entry name" value="Cna protein B-type domain"/>
    <property type="match status" value="1"/>
</dbReference>
<feature type="region of interest" description="Disordered" evidence="1">
    <location>
        <begin position="281"/>
        <end position="300"/>
    </location>
</feature>
<evidence type="ECO:0000259" key="2">
    <source>
        <dbReference type="Pfam" id="PF14065"/>
    </source>
</evidence>
<dbReference type="Pfam" id="PF13620">
    <property type="entry name" value="CarboxypepD_reg"/>
    <property type="match status" value="1"/>
</dbReference>
<proteinExistence type="predicted"/>
<evidence type="ECO:0000313" key="3">
    <source>
        <dbReference type="EMBL" id="CUR61795.1"/>
    </source>
</evidence>
<name>A0A2P2CIE1_9ZZZZ</name>
<accession>A0A2P2CIE1</accession>
<protein>
    <recommendedName>
        <fullName evidence="2">Pvc16 N-terminal domain-containing protein</fullName>
    </recommendedName>
</protein>
<sequence>MIDGLDLVIRQTLVAEIPSLATRIGFQPPDDAWRQRVGAGTGVWLNCALVDLREDRHRRSNEIRIEHHPTRRVLSPYLLRCDYLLSAWNSAKDSAAVQATTAEHGLLGRVVRTLVERAPLTPAAVLVPAELAGLPSAWREDTFDTDVLPPEGFTKVPEFWGTMGRAAPWRPVVWLTVTVPVAPEPTLVDGTVTTIITSTGTGRPAQDPEVLLGLGGLVLDATGAHAAAPVPVGEALVTVADPGGVLLGRALTDVDGRFVLDGLPPGTYDVRARATALPSMPPLSVTLPTPAPGPLELQFT</sequence>
<evidence type="ECO:0000256" key="1">
    <source>
        <dbReference type="SAM" id="MobiDB-lite"/>
    </source>
</evidence>
<reference evidence="3" key="1">
    <citation type="submission" date="2015-08" db="EMBL/GenBank/DDBJ databases">
        <authorList>
            <person name="Babu N.S."/>
            <person name="Beckwith C.J."/>
            <person name="Beseler K.G."/>
            <person name="Brison A."/>
            <person name="Carone J.V."/>
            <person name="Caskin T.P."/>
            <person name="Diamond M."/>
            <person name="Durham M.E."/>
            <person name="Foxe J.M."/>
            <person name="Go M."/>
            <person name="Henderson B.A."/>
            <person name="Jones I.B."/>
            <person name="McGettigan J.A."/>
            <person name="Micheletti S.J."/>
            <person name="Nasrallah M.E."/>
            <person name="Ortiz D."/>
            <person name="Piller C.R."/>
            <person name="Privatt S.R."/>
            <person name="Schneider S.L."/>
            <person name="Sharp S."/>
            <person name="Smith T.C."/>
            <person name="Stanton J.D."/>
            <person name="Ullery H.E."/>
            <person name="Wilson R.J."/>
            <person name="Serrano M.G."/>
            <person name="Buck G."/>
            <person name="Lee V."/>
            <person name="Wang Y."/>
            <person name="Carvalho R."/>
            <person name="Voegtly L."/>
            <person name="Shi R."/>
            <person name="Duckworth R."/>
            <person name="Johnson A."/>
            <person name="Loviza R."/>
            <person name="Walstead R."/>
            <person name="Shah Z."/>
            <person name="Kiflezghi M."/>
            <person name="Wade K."/>
            <person name="Ball S.L."/>
            <person name="Bradley K.W."/>
            <person name="Asai D.J."/>
            <person name="Bowman C.A."/>
            <person name="Russell D.A."/>
            <person name="Pope W.H."/>
            <person name="Jacobs-Sera D."/>
            <person name="Hendrix R.W."/>
            <person name="Hatfull G.F."/>
        </authorList>
    </citation>
    <scope>NUCLEOTIDE SEQUENCE</scope>
</reference>
<dbReference type="AlphaFoldDB" id="A0A2P2CIE1"/>
<dbReference type="Gene3D" id="2.60.40.1120">
    <property type="entry name" value="Carboxypeptidase-like, regulatory domain"/>
    <property type="match status" value="1"/>
</dbReference>
<organism evidence="3">
    <name type="scientific">metagenome</name>
    <dbReference type="NCBI Taxonomy" id="256318"/>
    <lineage>
        <taxon>unclassified sequences</taxon>
        <taxon>metagenomes</taxon>
    </lineage>
</organism>
<feature type="domain" description="Pvc16 N-terminal" evidence="2">
    <location>
        <begin position="7"/>
        <end position="183"/>
    </location>
</feature>
<dbReference type="EMBL" id="CZKB01000025">
    <property type="protein sequence ID" value="CUR61795.1"/>
    <property type="molecule type" value="Genomic_DNA"/>
</dbReference>
<dbReference type="InterPro" id="IPR025351">
    <property type="entry name" value="Pvc16_N"/>
</dbReference>
<dbReference type="Pfam" id="PF14065">
    <property type="entry name" value="Pvc16_N"/>
    <property type="match status" value="1"/>
</dbReference>